<sequence length="554" mass="62917">MKQTKHVKAARAFLLAAAATCLFPTVTAYAIEGWNKVGDEWQYLNREDQPVTNAFKKSKEDWFYLGDSGVLLKNRIFSYGGSDYYVDQDGRMAKNAWVFIDHESDPDSNYGDGGWHYFGADGKGYRAKGKGFRKEIDGQYYAFDENGNMLTGWIDEEGNVLSDEDPFVNARYYADADGALYTNRWLYYDWGSHLTSEVTGRSYEDYEKMWFYFGADSKKYRSRAGEQPFQRDINGATYGFDEKGVMIEWWDKVASISNAVRSNPTADERVRYYDGYDGGPLMKNKWLWMYPSANLDENANLDLESSWWRTDSKGRAYRNKILKVGGREYAFDGIGRMKTGFVLFDRAKSEFVAQYDVDAWSAKDFIEGNMYGIEKADLYLFSPDEMNDGSMQAGKEITVELADGPRTFAFAPSGKAYGSRNYLQKKDNKFYINGLRLDAPEDAGYGIVIQNIGTLSTPQYRFFVVDKNGKIVSGRRVLNTGEGYILVYNGQFIGFSGDEDAPRWRNSGSAGAGFYHYDRSERDHFARGLIAGPNTTVTKNDVPDDLALFIADPN</sequence>
<dbReference type="GeneID" id="86941517"/>
<dbReference type="Gene3D" id="2.20.120.10">
    <property type="entry name" value="Multimodular pneumococcal cell wall endolysin, domain 3"/>
    <property type="match status" value="1"/>
</dbReference>
<evidence type="ECO:0000313" key="3">
    <source>
        <dbReference type="Proteomes" id="UP000018466"/>
    </source>
</evidence>
<dbReference type="RefSeq" id="WP_009533611.1">
    <property type="nucleotide sequence ID" value="NZ_JH590864.1"/>
</dbReference>
<evidence type="ECO:0000313" key="2">
    <source>
        <dbReference type="EMBL" id="EHO15882.1"/>
    </source>
</evidence>
<evidence type="ECO:0008006" key="4">
    <source>
        <dbReference type="Google" id="ProtNLM"/>
    </source>
</evidence>
<feature type="signal peptide" evidence="1">
    <location>
        <begin position="1"/>
        <end position="30"/>
    </location>
</feature>
<name>A0AA36Y3P0_9FIRM</name>
<feature type="chain" id="PRO_5041360686" description="Cell wall-binding repeat protein" evidence="1">
    <location>
        <begin position="31"/>
        <end position="554"/>
    </location>
</feature>
<dbReference type="Proteomes" id="UP000018466">
    <property type="component" value="Unassembled WGS sequence"/>
</dbReference>
<keyword evidence="3" id="KW-1185">Reference proteome</keyword>
<dbReference type="AlphaFoldDB" id="A0AA36Y3P0"/>
<reference evidence="2 3" key="1">
    <citation type="submission" date="2011-10" db="EMBL/GenBank/DDBJ databases">
        <title>The Genome Sequence of Lachnospiraceae bacterium ACC2.</title>
        <authorList>
            <consortium name="The Broad Institute Genome Sequencing Platform"/>
            <person name="Earl A."/>
            <person name="Ward D."/>
            <person name="Feldgarden M."/>
            <person name="Gevers D."/>
            <person name="Sizova M."/>
            <person name="Hazen A."/>
            <person name="Epstein S."/>
            <person name="Young S.K."/>
            <person name="Zeng Q."/>
            <person name="Gargeya S."/>
            <person name="Fitzgerald M."/>
            <person name="Haas B."/>
            <person name="Abouelleil A."/>
            <person name="Alvarado L."/>
            <person name="Arachchi H.M."/>
            <person name="Berlin A."/>
            <person name="Brown A."/>
            <person name="Chapman S.B."/>
            <person name="Chen Z."/>
            <person name="Dunbar C."/>
            <person name="Freedman E."/>
            <person name="Gearin G."/>
            <person name="Goldberg J."/>
            <person name="Griggs A."/>
            <person name="Gujja S."/>
            <person name="Heiman D."/>
            <person name="Howarth C."/>
            <person name="Larson L."/>
            <person name="Lui A."/>
            <person name="MacDonald P.J.P."/>
            <person name="Montmayeur A."/>
            <person name="Murphy C."/>
            <person name="Neiman D."/>
            <person name="Pearson M."/>
            <person name="Priest M."/>
            <person name="Roberts A."/>
            <person name="Saif S."/>
            <person name="Shea T."/>
            <person name="Shenoy N."/>
            <person name="Sisk P."/>
            <person name="Stolte C."/>
            <person name="Sykes S."/>
            <person name="Wortman J."/>
            <person name="Nusbaum C."/>
            <person name="Birren B."/>
        </authorList>
    </citation>
    <scope>NUCLEOTIDE SEQUENCE [LARGE SCALE GENOMIC DNA]</scope>
    <source>
        <strain evidence="2 3">ACC2</strain>
    </source>
</reference>
<proteinExistence type="predicted"/>
<dbReference type="EMBL" id="AGEL01000014">
    <property type="protein sequence ID" value="EHO15882.1"/>
    <property type="molecule type" value="Genomic_DNA"/>
</dbReference>
<keyword evidence="1" id="KW-0732">Signal</keyword>
<gene>
    <name evidence="2" type="ORF">HMPREF9623_01793</name>
</gene>
<comment type="caution">
    <text evidence="2">The sequence shown here is derived from an EMBL/GenBank/DDBJ whole genome shotgun (WGS) entry which is preliminary data.</text>
</comment>
<protein>
    <recommendedName>
        <fullName evidence="4">Cell wall-binding repeat protein</fullName>
    </recommendedName>
</protein>
<dbReference type="SUPFAM" id="SSF69360">
    <property type="entry name" value="Cell wall binding repeat"/>
    <property type="match status" value="1"/>
</dbReference>
<evidence type="ECO:0000256" key="1">
    <source>
        <dbReference type="SAM" id="SignalP"/>
    </source>
</evidence>
<organism evidence="2 3">
    <name type="scientific">Stomatobaculum longum</name>
    <dbReference type="NCBI Taxonomy" id="796942"/>
    <lineage>
        <taxon>Bacteria</taxon>
        <taxon>Bacillati</taxon>
        <taxon>Bacillota</taxon>
        <taxon>Clostridia</taxon>
        <taxon>Lachnospirales</taxon>
        <taxon>Lachnospiraceae</taxon>
        <taxon>Stomatobaculum</taxon>
    </lineage>
</organism>
<accession>A0AA36Y3P0</accession>
<dbReference type="Gene3D" id="2.10.270.10">
    <property type="entry name" value="Cholin Binding"/>
    <property type="match status" value="3"/>
</dbReference>